<dbReference type="OrthoDB" id="580988at2"/>
<comment type="caution">
    <text evidence="2">The sequence shown here is derived from an EMBL/GenBank/DDBJ whole genome shotgun (WGS) entry which is preliminary data.</text>
</comment>
<evidence type="ECO:0000313" key="2">
    <source>
        <dbReference type="EMBL" id="RYU14827.1"/>
    </source>
</evidence>
<dbReference type="InterPro" id="IPR025332">
    <property type="entry name" value="DUF4238"/>
</dbReference>
<protein>
    <submittedName>
        <fullName evidence="2">DUF4238 domain-containing protein</fullName>
    </submittedName>
</protein>
<dbReference type="Proteomes" id="UP000291189">
    <property type="component" value="Unassembled WGS sequence"/>
</dbReference>
<sequence length="339" mass="37333">MSVAKRHHTVPQFYLRGFANGERIATVRLPGDQRFVQSVRKAASETNFYAVAGHEDGPDVFEKLLSSIEGDASRVFTRISSGTWPLELEDRWTLAHFIAVQTVRGPEQRRNMEHLAAQVARMEIGYGGRASVRDWVARNRGISISEEQAESIWDQATRPEGPPIKIGAIAHIEQMAELSEALLPYVAGRPWTLIRFGRRSLVTSDTPVGLVPHSDSPPWSGVGFGTAWGVTFPLTRKLGLLMSDPMLLAQNDVPVEEVHAGTFDHAEAGTARMEQFFNQTTIGSASLWVYHHPDDESFVPAELPEPNPVTMRMAGGPAEFTGEPIFGGPDTRDGPTPEE</sequence>
<dbReference type="RefSeq" id="WP_129985250.1">
    <property type="nucleotide sequence ID" value="NZ_SDPU01000009.1"/>
</dbReference>
<evidence type="ECO:0000256" key="1">
    <source>
        <dbReference type="SAM" id="MobiDB-lite"/>
    </source>
</evidence>
<dbReference type="EMBL" id="SDPU01000009">
    <property type="protein sequence ID" value="RYU14827.1"/>
    <property type="molecule type" value="Genomic_DNA"/>
</dbReference>
<proteinExistence type="predicted"/>
<organism evidence="2 3">
    <name type="scientific">Nocardioides iriomotensis</name>
    <dbReference type="NCBI Taxonomy" id="715784"/>
    <lineage>
        <taxon>Bacteria</taxon>
        <taxon>Bacillati</taxon>
        <taxon>Actinomycetota</taxon>
        <taxon>Actinomycetes</taxon>
        <taxon>Propionibacteriales</taxon>
        <taxon>Nocardioidaceae</taxon>
        <taxon>Nocardioides</taxon>
    </lineage>
</organism>
<keyword evidence="3" id="KW-1185">Reference proteome</keyword>
<accession>A0A4Q5J7Y1</accession>
<feature type="region of interest" description="Disordered" evidence="1">
    <location>
        <begin position="314"/>
        <end position="339"/>
    </location>
</feature>
<evidence type="ECO:0000313" key="3">
    <source>
        <dbReference type="Proteomes" id="UP000291189"/>
    </source>
</evidence>
<feature type="compositionally biased region" description="Basic and acidic residues" evidence="1">
    <location>
        <begin position="330"/>
        <end position="339"/>
    </location>
</feature>
<dbReference type="Pfam" id="PF14022">
    <property type="entry name" value="DUF4238"/>
    <property type="match status" value="1"/>
</dbReference>
<gene>
    <name evidence="2" type="ORF">ETU37_02235</name>
</gene>
<name>A0A4Q5J7Y1_9ACTN</name>
<reference evidence="2 3" key="1">
    <citation type="submission" date="2019-01" db="EMBL/GenBank/DDBJ databases">
        <title>Nocardioides guangzhouensis sp. nov., an actinobacterium isolated from soil.</title>
        <authorList>
            <person name="Fu Y."/>
            <person name="Cai Y."/>
            <person name="Lin Z."/>
            <person name="Chen P."/>
        </authorList>
    </citation>
    <scope>NUCLEOTIDE SEQUENCE [LARGE SCALE GENOMIC DNA]</scope>
    <source>
        <strain evidence="2 3">NBRC 105384</strain>
    </source>
</reference>
<dbReference type="AlphaFoldDB" id="A0A4Q5J7Y1"/>